<evidence type="ECO:0000256" key="9">
    <source>
        <dbReference type="SAM" id="Phobius"/>
    </source>
</evidence>
<feature type="compositionally biased region" description="Gly residues" evidence="8">
    <location>
        <begin position="135"/>
        <end position="159"/>
    </location>
</feature>
<keyword evidence="11" id="KW-0547">Nucleotide-binding</keyword>
<evidence type="ECO:0000256" key="7">
    <source>
        <dbReference type="ARBA" id="ARBA00023012"/>
    </source>
</evidence>
<keyword evidence="5" id="KW-0808">Transferase</keyword>
<protein>
    <recommendedName>
        <fullName evidence="3">histidine kinase</fullName>
        <ecNumber evidence="3">2.7.13.3</ecNumber>
    </recommendedName>
</protein>
<dbReference type="EC" id="2.7.13.3" evidence="3"/>
<gene>
    <name evidence="11" type="ORF">ABZ931_28200</name>
</gene>
<evidence type="ECO:0000259" key="10">
    <source>
        <dbReference type="PROSITE" id="PS50109"/>
    </source>
</evidence>
<dbReference type="PANTHER" id="PTHR43711:SF1">
    <property type="entry name" value="HISTIDINE KINASE 1"/>
    <property type="match status" value="1"/>
</dbReference>
<evidence type="ECO:0000256" key="1">
    <source>
        <dbReference type="ARBA" id="ARBA00000085"/>
    </source>
</evidence>
<dbReference type="SUPFAM" id="SSF47384">
    <property type="entry name" value="Homodimeric domain of signal transducing histidine kinase"/>
    <property type="match status" value="1"/>
</dbReference>
<comment type="catalytic activity">
    <reaction evidence="1">
        <text>ATP + protein L-histidine = ADP + protein N-phospho-L-histidine.</text>
        <dbReference type="EC" id="2.7.13.3"/>
    </reaction>
</comment>
<feature type="domain" description="Histidine kinase" evidence="10">
    <location>
        <begin position="445"/>
        <end position="656"/>
    </location>
</feature>
<evidence type="ECO:0000256" key="5">
    <source>
        <dbReference type="ARBA" id="ARBA00022679"/>
    </source>
</evidence>
<organism evidence="11 12">
    <name type="scientific">Streptomyces neyagawaensis</name>
    <dbReference type="NCBI Taxonomy" id="42238"/>
    <lineage>
        <taxon>Bacteria</taxon>
        <taxon>Bacillati</taxon>
        <taxon>Actinomycetota</taxon>
        <taxon>Actinomycetes</taxon>
        <taxon>Kitasatosporales</taxon>
        <taxon>Streptomycetaceae</taxon>
        <taxon>Streptomyces</taxon>
    </lineage>
</organism>
<dbReference type="InterPro" id="IPR005467">
    <property type="entry name" value="His_kinase_dom"/>
</dbReference>
<dbReference type="CDD" id="cd00082">
    <property type="entry name" value="HisKA"/>
    <property type="match status" value="1"/>
</dbReference>
<dbReference type="PROSITE" id="PS50109">
    <property type="entry name" value="HIS_KIN"/>
    <property type="match status" value="1"/>
</dbReference>
<feature type="region of interest" description="Disordered" evidence="8">
    <location>
        <begin position="98"/>
        <end position="311"/>
    </location>
</feature>
<keyword evidence="7" id="KW-0902">Two-component regulatory system</keyword>
<dbReference type="Pfam" id="PF00512">
    <property type="entry name" value="HisKA"/>
    <property type="match status" value="1"/>
</dbReference>
<evidence type="ECO:0000256" key="6">
    <source>
        <dbReference type="ARBA" id="ARBA00022777"/>
    </source>
</evidence>
<feature type="compositionally biased region" description="Low complexity" evidence="8">
    <location>
        <begin position="163"/>
        <end position="173"/>
    </location>
</feature>
<keyword evidence="11" id="KW-0067">ATP-binding</keyword>
<dbReference type="InterPro" id="IPR050736">
    <property type="entry name" value="Sensor_HK_Regulatory"/>
</dbReference>
<dbReference type="RefSeq" id="WP_359698756.1">
    <property type="nucleotide sequence ID" value="NZ_JBEYXT010000165.1"/>
</dbReference>
<evidence type="ECO:0000256" key="4">
    <source>
        <dbReference type="ARBA" id="ARBA00022553"/>
    </source>
</evidence>
<dbReference type="Pfam" id="PF02518">
    <property type="entry name" value="HATPase_c"/>
    <property type="match status" value="1"/>
</dbReference>
<feature type="region of interest" description="Disordered" evidence="8">
    <location>
        <begin position="23"/>
        <end position="46"/>
    </location>
</feature>
<name>A0ABV3B7C1_9ACTN</name>
<keyword evidence="6" id="KW-0418">Kinase</keyword>
<keyword evidence="12" id="KW-1185">Reference proteome</keyword>
<evidence type="ECO:0000256" key="2">
    <source>
        <dbReference type="ARBA" id="ARBA00004236"/>
    </source>
</evidence>
<keyword evidence="9" id="KW-1133">Transmembrane helix</keyword>
<feature type="compositionally biased region" description="Low complexity" evidence="8">
    <location>
        <begin position="98"/>
        <end position="129"/>
    </location>
</feature>
<dbReference type="EMBL" id="JBEYXT010000165">
    <property type="protein sequence ID" value="MEU6804859.1"/>
    <property type="molecule type" value="Genomic_DNA"/>
</dbReference>
<dbReference type="InterPro" id="IPR003661">
    <property type="entry name" value="HisK_dim/P_dom"/>
</dbReference>
<keyword evidence="9" id="KW-0812">Transmembrane</keyword>
<dbReference type="Gene3D" id="3.30.565.10">
    <property type="entry name" value="Histidine kinase-like ATPase, C-terminal domain"/>
    <property type="match status" value="1"/>
</dbReference>
<feature type="transmembrane region" description="Helical" evidence="9">
    <location>
        <begin position="53"/>
        <end position="76"/>
    </location>
</feature>
<reference evidence="11 12" key="1">
    <citation type="submission" date="2024-06" db="EMBL/GenBank/DDBJ databases">
        <title>The Natural Products Discovery Center: Release of the First 8490 Sequenced Strains for Exploring Actinobacteria Biosynthetic Diversity.</title>
        <authorList>
            <person name="Kalkreuter E."/>
            <person name="Kautsar S.A."/>
            <person name="Yang D."/>
            <person name="Bader C.D."/>
            <person name="Teijaro C.N."/>
            <person name="Fluegel L."/>
            <person name="Davis C.M."/>
            <person name="Simpson J.R."/>
            <person name="Lauterbach L."/>
            <person name="Steele A.D."/>
            <person name="Gui C."/>
            <person name="Meng S."/>
            <person name="Li G."/>
            <person name="Viehrig K."/>
            <person name="Ye F."/>
            <person name="Su P."/>
            <person name="Kiefer A.F."/>
            <person name="Nichols A."/>
            <person name="Cepeda A.J."/>
            <person name="Yan W."/>
            <person name="Fan B."/>
            <person name="Jiang Y."/>
            <person name="Adhikari A."/>
            <person name="Zheng C.-J."/>
            <person name="Schuster L."/>
            <person name="Cowan T.M."/>
            <person name="Smanski M.J."/>
            <person name="Chevrette M.G."/>
            <person name="De Carvalho L.P.S."/>
            <person name="Shen B."/>
        </authorList>
    </citation>
    <scope>NUCLEOTIDE SEQUENCE [LARGE SCALE GENOMIC DNA]</scope>
    <source>
        <strain evidence="11 12">NPDC046851</strain>
    </source>
</reference>
<feature type="compositionally biased region" description="Acidic residues" evidence="8">
    <location>
        <begin position="267"/>
        <end position="277"/>
    </location>
</feature>
<sequence length="656" mass="66747">MSGFTGGFTGLGETIKAAGLLATTTPGEQPHPRANRAASEHPQRSARAGGRTVAFWLLATLATLGTLGALSAHTLAHHLTTRTDREIERFNRLAFPPSGAAAASAPGSAAGAPTAPGGPGAPAATPGSACPFGASGSGAKGETGAGTGSGADAGAGSGRETGSDSGADSGTGTEPRAEANPWAGTSSGADADSTAEAEPRTGTTAGADAGSRAADASSGTGTSSGGDPESEADGAESGAAAGVTSVSSSAPSSSASDRAPARSSPADEADADQDPDADPAITCRTDTAGPATPAARQPDARRAVERPASLTPPLLDENTLVLVLDTHGKVVERYPGSAGLPAFPSLTPGRLKAYAARPDPSGFGEAYRAQVVRVPLAGRTHEGSYVVTARSTVEDRRAVERLVQVETTTAVPLLATVVLGARSLGRRERREQQEAERRLREFMAAAGHELRNPLTTISGYAELARVGDPAFEPMRQEALGRIATEVGRMSTLIDELVLLTRLDLGQPLQLTCVDLAQLCRDAASAARDCHPDHPVRLLLAPGDHTVTGDPLRLHQLVANLLNNARVHTPPGTTTTLGLGTEDGYRVIEVMDDGPGIPQELRARLFEPFVRGEATRAPGSGLGLSIVAAIATAHGGTVLLEPSGDGAWFRVRLPAPL</sequence>
<evidence type="ECO:0000313" key="11">
    <source>
        <dbReference type="EMBL" id="MEU6804859.1"/>
    </source>
</evidence>
<dbReference type="SUPFAM" id="SSF55874">
    <property type="entry name" value="ATPase domain of HSP90 chaperone/DNA topoisomerase II/histidine kinase"/>
    <property type="match status" value="1"/>
</dbReference>
<dbReference type="GO" id="GO:0005524">
    <property type="term" value="F:ATP binding"/>
    <property type="evidence" value="ECO:0007669"/>
    <property type="project" value="UniProtKB-KW"/>
</dbReference>
<accession>A0ABV3B7C1</accession>
<dbReference type="Proteomes" id="UP001551189">
    <property type="component" value="Unassembled WGS sequence"/>
</dbReference>
<feature type="compositionally biased region" description="Low complexity" evidence="8">
    <location>
        <begin position="235"/>
        <end position="266"/>
    </location>
</feature>
<keyword evidence="9" id="KW-0472">Membrane</keyword>
<evidence type="ECO:0000313" key="12">
    <source>
        <dbReference type="Proteomes" id="UP001551189"/>
    </source>
</evidence>
<evidence type="ECO:0000256" key="3">
    <source>
        <dbReference type="ARBA" id="ARBA00012438"/>
    </source>
</evidence>
<keyword evidence="4" id="KW-0597">Phosphoprotein</keyword>
<dbReference type="InterPro" id="IPR036890">
    <property type="entry name" value="HATPase_C_sf"/>
</dbReference>
<dbReference type="InterPro" id="IPR036097">
    <property type="entry name" value="HisK_dim/P_sf"/>
</dbReference>
<dbReference type="PANTHER" id="PTHR43711">
    <property type="entry name" value="TWO-COMPONENT HISTIDINE KINASE"/>
    <property type="match status" value="1"/>
</dbReference>
<comment type="caution">
    <text evidence="11">The sequence shown here is derived from an EMBL/GenBank/DDBJ whole genome shotgun (WGS) entry which is preliminary data.</text>
</comment>
<dbReference type="SMART" id="SM00387">
    <property type="entry name" value="HATPase_c"/>
    <property type="match status" value="1"/>
</dbReference>
<dbReference type="InterPro" id="IPR003594">
    <property type="entry name" value="HATPase_dom"/>
</dbReference>
<evidence type="ECO:0000256" key="8">
    <source>
        <dbReference type="SAM" id="MobiDB-lite"/>
    </source>
</evidence>
<proteinExistence type="predicted"/>
<dbReference type="SMART" id="SM00388">
    <property type="entry name" value="HisKA"/>
    <property type="match status" value="1"/>
</dbReference>
<dbReference type="CDD" id="cd00075">
    <property type="entry name" value="HATPase"/>
    <property type="match status" value="1"/>
</dbReference>
<dbReference type="PRINTS" id="PR00344">
    <property type="entry name" value="BCTRLSENSOR"/>
</dbReference>
<dbReference type="InterPro" id="IPR004358">
    <property type="entry name" value="Sig_transdc_His_kin-like_C"/>
</dbReference>
<comment type="subcellular location">
    <subcellularLocation>
        <location evidence="2">Cell membrane</location>
    </subcellularLocation>
</comment>
<feature type="compositionally biased region" description="Low complexity" evidence="8">
    <location>
        <begin position="200"/>
        <end position="227"/>
    </location>
</feature>
<dbReference type="Gene3D" id="1.10.287.130">
    <property type="match status" value="1"/>
</dbReference>